<reference evidence="4" key="3">
    <citation type="submission" date="2017-03" db="EMBL/GenBank/DDBJ databases">
        <authorList>
            <person name="Dastager S.G."/>
            <person name="Neurgaonkar P.S."/>
            <person name="Dharne M.S."/>
        </authorList>
    </citation>
    <scope>NUCLEOTIDE SEQUENCE</scope>
    <source>
        <strain evidence="4">DSM 25145</strain>
    </source>
</reference>
<evidence type="ECO:0000313" key="4">
    <source>
        <dbReference type="EMBL" id="OXS79307.1"/>
    </source>
</evidence>
<dbReference type="SUPFAM" id="SSF53254">
    <property type="entry name" value="Phosphoglycerate mutase-like"/>
    <property type="match status" value="1"/>
</dbReference>
<dbReference type="GO" id="GO:0045820">
    <property type="term" value="P:negative regulation of glycolytic process"/>
    <property type="evidence" value="ECO:0007669"/>
    <property type="project" value="TreeGrafter"/>
</dbReference>
<dbReference type="EMBL" id="MWSK01000002">
    <property type="protein sequence ID" value="OXS79307.1"/>
    <property type="molecule type" value="Genomic_DNA"/>
</dbReference>
<feature type="binding site" evidence="3">
    <location>
        <position position="58"/>
    </location>
    <ligand>
        <name>substrate</name>
    </ligand>
</feature>
<dbReference type="Gene3D" id="3.40.50.1240">
    <property type="entry name" value="Phosphoglycerate mutase-like"/>
    <property type="match status" value="1"/>
</dbReference>
<dbReference type="Pfam" id="PF00300">
    <property type="entry name" value="His_Phos_1"/>
    <property type="match status" value="1"/>
</dbReference>
<evidence type="ECO:0000256" key="2">
    <source>
        <dbReference type="PIRSR" id="PIRSR613078-1"/>
    </source>
</evidence>
<gene>
    <name evidence="4" type="ORF">B1B05_05925</name>
    <name evidence="5" type="ORF">SAMN05443094_102409</name>
</gene>
<protein>
    <submittedName>
        <fullName evidence="4">Histidine phosphatase family protein</fullName>
    </submittedName>
    <submittedName>
        <fullName evidence="5">Uncharacterized phosphatase</fullName>
    </submittedName>
</protein>
<evidence type="ECO:0000256" key="1">
    <source>
        <dbReference type="ARBA" id="ARBA00022801"/>
    </source>
</evidence>
<reference evidence="7" key="2">
    <citation type="submission" date="2017-03" db="EMBL/GenBank/DDBJ databases">
        <title>Bacillus sp. V-88(T) DSM27956, whole genome shotgun sequencing project.</title>
        <authorList>
            <person name="Dastager S.G."/>
            <person name="Neurgaonkar P.S."/>
            <person name="Dharne M.S."/>
        </authorList>
    </citation>
    <scope>NUCLEOTIDE SEQUENCE [LARGE SCALE GENOMIC DNA]</scope>
    <source>
        <strain evidence="7">DSM 25145</strain>
    </source>
</reference>
<dbReference type="PANTHER" id="PTHR46517">
    <property type="entry name" value="FRUCTOSE-2,6-BISPHOSPHATASE TIGAR"/>
    <property type="match status" value="1"/>
</dbReference>
<dbReference type="CDD" id="cd07067">
    <property type="entry name" value="HP_PGM_like"/>
    <property type="match status" value="1"/>
</dbReference>
<organism evidence="5 6">
    <name type="scientific">Domibacillus enclensis</name>
    <dbReference type="NCBI Taxonomy" id="1017273"/>
    <lineage>
        <taxon>Bacteria</taxon>
        <taxon>Bacillati</taxon>
        <taxon>Bacillota</taxon>
        <taxon>Bacilli</taxon>
        <taxon>Bacillales</taxon>
        <taxon>Bacillaceae</taxon>
        <taxon>Domibacillus</taxon>
    </lineage>
</organism>
<feature type="active site" description="Proton donor/acceptor" evidence="2">
    <location>
        <position position="83"/>
    </location>
</feature>
<dbReference type="STRING" id="1017273.SAMN05443094_102409"/>
<dbReference type="SMART" id="SM00855">
    <property type="entry name" value="PGAM"/>
    <property type="match status" value="1"/>
</dbReference>
<feature type="binding site" evidence="3">
    <location>
        <begin position="6"/>
        <end position="13"/>
    </location>
    <ligand>
        <name>substrate</name>
    </ligand>
</feature>
<dbReference type="InterPro" id="IPR001345">
    <property type="entry name" value="PG/BPGM_mutase_AS"/>
</dbReference>
<reference evidence="5 6" key="1">
    <citation type="submission" date="2017-01" db="EMBL/GenBank/DDBJ databases">
        <authorList>
            <person name="Mah S.A."/>
            <person name="Swanson W.J."/>
            <person name="Moy G.W."/>
            <person name="Vacquier V.D."/>
        </authorList>
    </citation>
    <scope>NUCLEOTIDE SEQUENCE [LARGE SCALE GENOMIC DNA]</scope>
    <source>
        <strain evidence="5 6">NIO-1016</strain>
    </source>
</reference>
<evidence type="ECO:0000256" key="3">
    <source>
        <dbReference type="PIRSR" id="PIRSR613078-2"/>
    </source>
</evidence>
<dbReference type="PROSITE" id="PS00175">
    <property type="entry name" value="PG_MUTASE"/>
    <property type="match status" value="1"/>
</dbReference>
<dbReference type="InterPro" id="IPR029033">
    <property type="entry name" value="His_PPase_superfam"/>
</dbReference>
<evidence type="ECO:0000313" key="5">
    <source>
        <dbReference type="EMBL" id="SIQ39631.1"/>
    </source>
</evidence>
<evidence type="ECO:0000313" key="6">
    <source>
        <dbReference type="Proteomes" id="UP000186385"/>
    </source>
</evidence>
<dbReference type="OrthoDB" id="9782128at2"/>
<dbReference type="GO" id="GO:0004331">
    <property type="term" value="F:fructose-2,6-bisphosphate 2-phosphatase activity"/>
    <property type="evidence" value="ECO:0007669"/>
    <property type="project" value="TreeGrafter"/>
</dbReference>
<feature type="active site" description="Tele-phosphohistidine intermediate" evidence="2">
    <location>
        <position position="7"/>
    </location>
</feature>
<sequence length="205" mass="22596">MMYVVRHGESEWNALGRLQGQMDIGLSKEGREQAALLGDYFDRDGIVFDYVFSSDLDRAFQTAKLACAKMNVESITASRLLRERFYGELQGQLLTDIVKTVPDYANNLGEPMTHGMESIEDMQERMVKVLTSIAEETNGAPVLIVTHGGAVNALIHKLSNGESGTGIGKIDNTSITKLSWNGEKLWVVSVNETPHLISVNDTFEG</sequence>
<dbReference type="InterPro" id="IPR013078">
    <property type="entry name" value="His_Pase_superF_clade-1"/>
</dbReference>
<dbReference type="EMBL" id="FTLX01000002">
    <property type="protein sequence ID" value="SIQ39631.1"/>
    <property type="molecule type" value="Genomic_DNA"/>
</dbReference>
<dbReference type="InterPro" id="IPR051695">
    <property type="entry name" value="Phosphoglycerate_Mutase"/>
</dbReference>
<dbReference type="Proteomes" id="UP000215545">
    <property type="component" value="Unassembled WGS sequence"/>
</dbReference>
<dbReference type="AlphaFoldDB" id="A0A1N6SEX9"/>
<name>A0A1N6SEX9_9BACI</name>
<dbReference type="Proteomes" id="UP000186385">
    <property type="component" value="Unassembled WGS sequence"/>
</dbReference>
<accession>A0A1N6SEX9</accession>
<evidence type="ECO:0000313" key="7">
    <source>
        <dbReference type="Proteomes" id="UP000215545"/>
    </source>
</evidence>
<feature type="binding site" evidence="3">
    <location>
        <begin position="83"/>
        <end position="86"/>
    </location>
    <ligand>
        <name>substrate</name>
    </ligand>
</feature>
<keyword evidence="7" id="KW-1185">Reference proteome</keyword>
<dbReference type="GO" id="GO:0005829">
    <property type="term" value="C:cytosol"/>
    <property type="evidence" value="ECO:0007669"/>
    <property type="project" value="TreeGrafter"/>
</dbReference>
<keyword evidence="1" id="KW-0378">Hydrolase</keyword>
<dbReference type="GO" id="GO:0043456">
    <property type="term" value="P:regulation of pentose-phosphate shunt"/>
    <property type="evidence" value="ECO:0007669"/>
    <property type="project" value="TreeGrafter"/>
</dbReference>
<dbReference type="PANTHER" id="PTHR46517:SF1">
    <property type="entry name" value="FRUCTOSE-2,6-BISPHOSPHATASE TIGAR"/>
    <property type="match status" value="1"/>
</dbReference>
<proteinExistence type="predicted"/>
<dbReference type="RefSeq" id="WP_045849694.1">
    <property type="nucleotide sequence ID" value="NZ_FTLX01000002.1"/>
</dbReference>